<evidence type="ECO:0000313" key="17">
    <source>
        <dbReference type="Proteomes" id="UP000530564"/>
    </source>
</evidence>
<evidence type="ECO:0000259" key="15">
    <source>
        <dbReference type="Pfam" id="PF07715"/>
    </source>
</evidence>
<keyword evidence="17" id="KW-1185">Reference proteome</keyword>
<dbReference type="InterPro" id="IPR000531">
    <property type="entry name" value="Beta-barrel_TonB"/>
</dbReference>
<dbReference type="PANTHER" id="PTHR32552">
    <property type="entry name" value="FERRICHROME IRON RECEPTOR-RELATED"/>
    <property type="match status" value="1"/>
</dbReference>
<dbReference type="CDD" id="cd01347">
    <property type="entry name" value="ligand_gated_channel"/>
    <property type="match status" value="1"/>
</dbReference>
<dbReference type="EMBL" id="JACIDK010000003">
    <property type="protein sequence ID" value="MBB3891990.1"/>
    <property type="molecule type" value="Genomic_DNA"/>
</dbReference>
<gene>
    <name evidence="16" type="ORF">GGQ61_002718</name>
</gene>
<evidence type="ECO:0000256" key="13">
    <source>
        <dbReference type="SAM" id="SignalP"/>
    </source>
</evidence>
<feature type="signal peptide" evidence="13">
    <location>
        <begin position="1"/>
        <end position="34"/>
    </location>
</feature>
<dbReference type="Proteomes" id="UP000530564">
    <property type="component" value="Unassembled WGS sequence"/>
</dbReference>
<evidence type="ECO:0000256" key="10">
    <source>
        <dbReference type="ARBA" id="ARBA00023237"/>
    </source>
</evidence>
<evidence type="ECO:0000256" key="1">
    <source>
        <dbReference type="ARBA" id="ARBA00004571"/>
    </source>
</evidence>
<protein>
    <submittedName>
        <fullName evidence="16">Iron complex outermembrane receptor protein</fullName>
    </submittedName>
</protein>
<reference evidence="16 17" key="1">
    <citation type="submission" date="2020-08" db="EMBL/GenBank/DDBJ databases">
        <title>Genomic Encyclopedia of Type Strains, Phase IV (KMG-IV): sequencing the most valuable type-strain genomes for metagenomic binning, comparative biology and taxonomic classification.</title>
        <authorList>
            <person name="Goeker M."/>
        </authorList>
    </citation>
    <scope>NUCLEOTIDE SEQUENCE [LARGE SCALE GENOMIC DNA]</scope>
    <source>
        <strain evidence="16 17">DSM 21793</strain>
    </source>
</reference>
<dbReference type="PROSITE" id="PS52016">
    <property type="entry name" value="TONB_DEPENDENT_REC_3"/>
    <property type="match status" value="1"/>
</dbReference>
<evidence type="ECO:0000259" key="14">
    <source>
        <dbReference type="Pfam" id="PF00593"/>
    </source>
</evidence>
<comment type="caution">
    <text evidence="16">The sequence shown here is derived from an EMBL/GenBank/DDBJ whole genome shotgun (WGS) entry which is preliminary data.</text>
</comment>
<comment type="subcellular location">
    <subcellularLocation>
        <location evidence="1 11">Cell outer membrane</location>
        <topology evidence="1 11">Multi-pass membrane protein</topology>
    </subcellularLocation>
</comment>
<keyword evidence="4" id="KW-0410">Iron transport</keyword>
<keyword evidence="16" id="KW-0675">Receptor</keyword>
<dbReference type="Pfam" id="PF07715">
    <property type="entry name" value="Plug"/>
    <property type="match status" value="1"/>
</dbReference>
<feature type="domain" description="TonB-dependent receptor plug" evidence="15">
    <location>
        <begin position="56"/>
        <end position="164"/>
    </location>
</feature>
<comment type="similarity">
    <text evidence="11 12">Belongs to the TonB-dependent receptor family.</text>
</comment>
<dbReference type="PANTHER" id="PTHR32552:SF81">
    <property type="entry name" value="TONB-DEPENDENT OUTER MEMBRANE RECEPTOR"/>
    <property type="match status" value="1"/>
</dbReference>
<evidence type="ECO:0000256" key="6">
    <source>
        <dbReference type="ARBA" id="ARBA00023004"/>
    </source>
</evidence>
<dbReference type="InterPro" id="IPR039426">
    <property type="entry name" value="TonB-dep_rcpt-like"/>
</dbReference>
<evidence type="ECO:0000256" key="7">
    <source>
        <dbReference type="ARBA" id="ARBA00023065"/>
    </source>
</evidence>
<evidence type="ECO:0000256" key="4">
    <source>
        <dbReference type="ARBA" id="ARBA00022496"/>
    </source>
</evidence>
<dbReference type="GO" id="GO:0009279">
    <property type="term" value="C:cell outer membrane"/>
    <property type="evidence" value="ECO:0007669"/>
    <property type="project" value="UniProtKB-SubCell"/>
</dbReference>
<evidence type="ECO:0000256" key="11">
    <source>
        <dbReference type="PROSITE-ProRule" id="PRU01360"/>
    </source>
</evidence>
<evidence type="ECO:0000256" key="8">
    <source>
        <dbReference type="ARBA" id="ARBA00023077"/>
    </source>
</evidence>
<evidence type="ECO:0000313" key="16">
    <source>
        <dbReference type="EMBL" id="MBB3891990.1"/>
    </source>
</evidence>
<dbReference type="AlphaFoldDB" id="A0A840A3A3"/>
<feature type="domain" description="TonB-dependent receptor-like beta-barrel" evidence="14">
    <location>
        <begin position="288"/>
        <end position="728"/>
    </location>
</feature>
<evidence type="ECO:0000256" key="9">
    <source>
        <dbReference type="ARBA" id="ARBA00023136"/>
    </source>
</evidence>
<keyword evidence="13" id="KW-0732">Signal</keyword>
<dbReference type="Gene3D" id="2.40.170.20">
    <property type="entry name" value="TonB-dependent receptor, beta-barrel domain"/>
    <property type="match status" value="1"/>
</dbReference>
<keyword evidence="8 12" id="KW-0798">TonB box</keyword>
<keyword evidence="2 11" id="KW-0813">Transport</keyword>
<evidence type="ECO:0000256" key="12">
    <source>
        <dbReference type="RuleBase" id="RU003357"/>
    </source>
</evidence>
<evidence type="ECO:0000256" key="2">
    <source>
        <dbReference type="ARBA" id="ARBA00022448"/>
    </source>
</evidence>
<dbReference type="InterPro" id="IPR036942">
    <property type="entry name" value="Beta-barrel_TonB_sf"/>
</dbReference>
<evidence type="ECO:0000256" key="3">
    <source>
        <dbReference type="ARBA" id="ARBA00022452"/>
    </source>
</evidence>
<keyword evidence="9 11" id="KW-0472">Membrane</keyword>
<dbReference type="RefSeq" id="WP_183773576.1">
    <property type="nucleotide sequence ID" value="NZ_JACIDK010000003.1"/>
</dbReference>
<organism evidence="16 17">
    <name type="scientific">Phenylobacterium haematophilum</name>
    <dbReference type="NCBI Taxonomy" id="98513"/>
    <lineage>
        <taxon>Bacteria</taxon>
        <taxon>Pseudomonadati</taxon>
        <taxon>Pseudomonadota</taxon>
        <taxon>Alphaproteobacteria</taxon>
        <taxon>Caulobacterales</taxon>
        <taxon>Caulobacteraceae</taxon>
        <taxon>Phenylobacterium</taxon>
    </lineage>
</organism>
<dbReference type="InterPro" id="IPR012910">
    <property type="entry name" value="Plug_dom"/>
</dbReference>
<feature type="chain" id="PRO_5032935992" evidence="13">
    <location>
        <begin position="35"/>
        <end position="771"/>
    </location>
</feature>
<accession>A0A840A3A3</accession>
<evidence type="ECO:0000256" key="5">
    <source>
        <dbReference type="ARBA" id="ARBA00022692"/>
    </source>
</evidence>
<sequence length="771" mass="83687">MFHTAFTRSSALTRHALLAGVAAAAALSSAGAAAAQEEEFTLGELVVTAQKRTERLQDVPVSVNVVSAQALADSHVSGLQQLQQLSPSLTFTPSANTRGQGLSVRGLGTLNFSDGVEPTVSVVLDGVVIGRSAGSFFDFNDVERIEVLRGPQGMLFGKNAAAGVINIVTARPNLSEFEADASLSYATFDEVRAKGSVSIPIKSGELAARISGFYNESEGIITNRFDGKKYNGLNSYGLRGKLVWSPDDSFDLFATLDYTRADQDCCVSTVRSILPTTRYFGATGPTRASLFTGVEVGPYSREANFDGKAFNDQSTWGASVEMNKEFEAFTLTSITAYRAFEVEDNNDADGGPLTMLNINSAHQKQDQFSQELRITSPAGQRLEYVAGLFYFDQDVSTTTEILGNFGQVLPAGQYFQNFIDRAISTRNYAAFGQATFNVTDQLRLIGGLRYTNEELKARFLRTIPAGARAAVPSLGGPALDAPHLNASDDDVSGKLGLQYKVNDDVMAYATYSRGYKGKAINLLNNLSAATVNSGKYVLAPEIVNNYEVGLRTTPFDRRMIFNITLFQTEIENFQAQTYDANTTSFALANAGLLRSRGVELETQYRPNQEFQFSGNVAYADTRVEDFAPACYPGQTAALGCVGGRQEVTGSALTNAPMWSYTLSANYNRQLESIPFDLTADLSYSYRSSVFFTFRDPNTIQPGYGLLNMNVGLQSQDGRYGVTVFARNLLDEQFYSGIGTGFLDTNATGAGYTQSLTQDAFRRVGIEAKVHF</sequence>
<keyword evidence="3 11" id="KW-1134">Transmembrane beta strand</keyword>
<dbReference type="SUPFAM" id="SSF56935">
    <property type="entry name" value="Porins"/>
    <property type="match status" value="1"/>
</dbReference>
<proteinExistence type="inferred from homology"/>
<dbReference type="Pfam" id="PF00593">
    <property type="entry name" value="TonB_dep_Rec_b-barrel"/>
    <property type="match status" value="1"/>
</dbReference>
<keyword evidence="10 11" id="KW-0998">Cell outer membrane</keyword>
<dbReference type="GO" id="GO:0006826">
    <property type="term" value="P:iron ion transport"/>
    <property type="evidence" value="ECO:0007669"/>
    <property type="project" value="UniProtKB-KW"/>
</dbReference>
<name>A0A840A3A3_9CAUL</name>
<keyword evidence="7" id="KW-0406">Ion transport</keyword>
<keyword evidence="5 11" id="KW-0812">Transmembrane</keyword>
<keyword evidence="6" id="KW-0408">Iron</keyword>